<evidence type="ECO:0000256" key="5">
    <source>
        <dbReference type="ARBA" id="ARBA00023125"/>
    </source>
</evidence>
<dbReference type="PANTHER" id="PTHR46577">
    <property type="entry name" value="HTH-TYPE TRANSCRIPTIONAL REGULATORY PROTEIN GABR"/>
    <property type="match status" value="1"/>
</dbReference>
<name>A0ABQ3GWQ9_9NEIS</name>
<evidence type="ECO:0000256" key="6">
    <source>
        <dbReference type="ARBA" id="ARBA00023163"/>
    </source>
</evidence>
<dbReference type="Gene3D" id="1.10.10.10">
    <property type="entry name" value="Winged helix-like DNA-binding domain superfamily/Winged helix DNA-binding domain"/>
    <property type="match status" value="1"/>
</dbReference>
<keyword evidence="6" id="KW-0804">Transcription</keyword>
<keyword evidence="4" id="KW-0805">Transcription regulation</keyword>
<keyword evidence="9" id="KW-1185">Reference proteome</keyword>
<evidence type="ECO:0000256" key="4">
    <source>
        <dbReference type="ARBA" id="ARBA00023015"/>
    </source>
</evidence>
<dbReference type="InterPro" id="IPR036390">
    <property type="entry name" value="WH_DNA-bd_sf"/>
</dbReference>
<dbReference type="RefSeq" id="WP_189458431.1">
    <property type="nucleotide sequence ID" value="NZ_BMYO01000001.1"/>
</dbReference>
<dbReference type="Pfam" id="PF00392">
    <property type="entry name" value="GntR"/>
    <property type="match status" value="1"/>
</dbReference>
<dbReference type="Proteomes" id="UP000604737">
    <property type="component" value="Unassembled WGS sequence"/>
</dbReference>
<gene>
    <name evidence="8" type="ORF">GCM10007350_03560</name>
</gene>
<dbReference type="Gene3D" id="3.40.640.10">
    <property type="entry name" value="Type I PLP-dependent aspartate aminotransferase-like (Major domain)"/>
    <property type="match status" value="1"/>
</dbReference>
<sequence length="476" mass="51865">MDTLPLYRRLAAHYQQVIDAGTLMPGSRMPSLRVLMDRHDVSLSTALQTCRHLERYGYLEARPRSGYFVRLPGKPACQPVAEPAHRLADPASYVGIHERVSAVIAQGRQHPVQFNLAVACGAAELYPVEALKQATIRALRRDPTVLTSAAVPNGSPALRTVLAQRALTARIAVNRDEIIVTNGCIEALNLALRAVAGPGDVVAVESPTYYGLLQILESLGLKALEIPTSAQNGISVEALELAAQTYRNIKAVIVVPNFQNPLGAVMPDSAKVRLVEWCEMHAIPLIEDDTYSLLSNSDTPLSAAKAWDRTGNVIHCASLHKTLAPGMRLGWMTAGKWQARVEMLKYAQSRANEVLPQLAAADFIASGEYERHLRRLRLALRDQREQMAEAIATYFPLGTRLTVPQGGLSLWTELPAGASSQRLFERAMAAGIGIAPGLMFSNSDRFDGFFRVSCGLPYTRELNSAMRTLGQLAAAL</sequence>
<organism evidence="8 9">
    <name type="scientific">Jeongeupia chitinilytica</name>
    <dbReference type="NCBI Taxonomy" id="1041641"/>
    <lineage>
        <taxon>Bacteria</taxon>
        <taxon>Pseudomonadati</taxon>
        <taxon>Pseudomonadota</taxon>
        <taxon>Betaproteobacteria</taxon>
        <taxon>Neisseriales</taxon>
        <taxon>Chitinibacteraceae</taxon>
        <taxon>Jeongeupia</taxon>
    </lineage>
</organism>
<accession>A0ABQ3GWQ9</accession>
<dbReference type="InterPro" id="IPR051446">
    <property type="entry name" value="HTH_trans_reg/aminotransferase"/>
</dbReference>
<dbReference type="CDD" id="cd07377">
    <property type="entry name" value="WHTH_GntR"/>
    <property type="match status" value="1"/>
</dbReference>
<evidence type="ECO:0000313" key="9">
    <source>
        <dbReference type="Proteomes" id="UP000604737"/>
    </source>
</evidence>
<dbReference type="InterPro" id="IPR004839">
    <property type="entry name" value="Aminotransferase_I/II_large"/>
</dbReference>
<dbReference type="InterPro" id="IPR015422">
    <property type="entry name" value="PyrdxlP-dep_Trfase_small"/>
</dbReference>
<evidence type="ECO:0000256" key="2">
    <source>
        <dbReference type="ARBA" id="ARBA00021531"/>
    </source>
</evidence>
<dbReference type="CDD" id="cd00609">
    <property type="entry name" value="AAT_like"/>
    <property type="match status" value="1"/>
</dbReference>
<dbReference type="SUPFAM" id="SSF53383">
    <property type="entry name" value="PLP-dependent transferases"/>
    <property type="match status" value="1"/>
</dbReference>
<dbReference type="PANTHER" id="PTHR46577:SF2">
    <property type="entry name" value="TRANSCRIPTIONAL REGULATORY PROTEIN"/>
    <property type="match status" value="1"/>
</dbReference>
<evidence type="ECO:0000313" key="8">
    <source>
        <dbReference type="EMBL" id="GHD56428.1"/>
    </source>
</evidence>
<evidence type="ECO:0000256" key="1">
    <source>
        <dbReference type="ARBA" id="ARBA00005384"/>
    </source>
</evidence>
<dbReference type="SMART" id="SM00345">
    <property type="entry name" value="HTH_GNTR"/>
    <property type="match status" value="1"/>
</dbReference>
<dbReference type="InterPro" id="IPR015421">
    <property type="entry name" value="PyrdxlP-dep_Trfase_major"/>
</dbReference>
<dbReference type="InterPro" id="IPR036388">
    <property type="entry name" value="WH-like_DNA-bd_sf"/>
</dbReference>
<dbReference type="SUPFAM" id="SSF46785">
    <property type="entry name" value="Winged helix' DNA-binding domain"/>
    <property type="match status" value="1"/>
</dbReference>
<proteinExistence type="inferred from homology"/>
<comment type="similarity">
    <text evidence="1">In the C-terminal section; belongs to the class-I pyridoxal-phosphate-dependent aminotransferase family.</text>
</comment>
<dbReference type="PROSITE" id="PS50949">
    <property type="entry name" value="HTH_GNTR"/>
    <property type="match status" value="1"/>
</dbReference>
<comment type="caution">
    <text evidence="8">The sequence shown here is derived from an EMBL/GenBank/DDBJ whole genome shotgun (WGS) entry which is preliminary data.</text>
</comment>
<keyword evidence="3" id="KW-0663">Pyridoxal phosphate</keyword>
<dbReference type="InterPro" id="IPR000524">
    <property type="entry name" value="Tscrpt_reg_HTH_GntR"/>
</dbReference>
<feature type="domain" description="HTH gntR-type" evidence="7">
    <location>
        <begin position="4"/>
        <end position="72"/>
    </location>
</feature>
<evidence type="ECO:0000259" key="7">
    <source>
        <dbReference type="PROSITE" id="PS50949"/>
    </source>
</evidence>
<dbReference type="EMBL" id="BMYO01000001">
    <property type="protein sequence ID" value="GHD56428.1"/>
    <property type="molecule type" value="Genomic_DNA"/>
</dbReference>
<dbReference type="InterPro" id="IPR015424">
    <property type="entry name" value="PyrdxlP-dep_Trfase"/>
</dbReference>
<reference evidence="9" key="1">
    <citation type="journal article" date="2019" name="Int. J. Syst. Evol. Microbiol.">
        <title>The Global Catalogue of Microorganisms (GCM) 10K type strain sequencing project: providing services to taxonomists for standard genome sequencing and annotation.</title>
        <authorList>
            <consortium name="The Broad Institute Genomics Platform"/>
            <consortium name="The Broad Institute Genome Sequencing Center for Infectious Disease"/>
            <person name="Wu L."/>
            <person name="Ma J."/>
        </authorList>
    </citation>
    <scope>NUCLEOTIDE SEQUENCE [LARGE SCALE GENOMIC DNA]</scope>
    <source>
        <strain evidence="9">KCTC 23701</strain>
    </source>
</reference>
<dbReference type="Pfam" id="PF00155">
    <property type="entry name" value="Aminotran_1_2"/>
    <property type="match status" value="1"/>
</dbReference>
<keyword evidence="5" id="KW-0238">DNA-binding</keyword>
<protein>
    <recommendedName>
        <fullName evidence="2">Putative 8-amino-7-oxononanoate synthase</fullName>
    </recommendedName>
</protein>
<dbReference type="Gene3D" id="3.90.1150.10">
    <property type="entry name" value="Aspartate Aminotransferase, domain 1"/>
    <property type="match status" value="1"/>
</dbReference>
<evidence type="ECO:0000256" key="3">
    <source>
        <dbReference type="ARBA" id="ARBA00022898"/>
    </source>
</evidence>